<sequence length="329" mass="37503">MLQICFLLYPNMLATSTTLPMELLASATALAKTQHPRKREHIEITLASLDGKAVVTHTGITLTPDCPLDAVPPPDIVYLPALWRNPEPVIAKQRELLPWLQREQQRGAALAAVGTGCWFLAEAGLLDGKAATTHWYYFDRFQARYPKVQLKRSNFITQADNIFCAGSVNSLADLTVYFIQQHFGQSVAHHVERHFFHEIRRLYETAHAGDQIAKMHPDEVIVQAVHWLSENYHTDVNVSELAARFDMSVRTFNRRFKLATDTTPLSYLQDLRVKNAQELLKSTNLNLSEIMFRVGYQDIAHFTRLFKRILGLTPTQYRVTVRAKLFSAD</sequence>
<evidence type="ECO:0000256" key="2">
    <source>
        <dbReference type="ARBA" id="ARBA00023125"/>
    </source>
</evidence>
<dbReference type="Proteomes" id="UP000009080">
    <property type="component" value="Chromosome"/>
</dbReference>
<dbReference type="SMART" id="SM00342">
    <property type="entry name" value="HTH_ARAC"/>
    <property type="match status" value="1"/>
</dbReference>
<dbReference type="SUPFAM" id="SSF52317">
    <property type="entry name" value="Class I glutamine amidotransferase-like"/>
    <property type="match status" value="1"/>
</dbReference>
<feature type="domain" description="HTH araC/xylS-type" evidence="4">
    <location>
        <begin position="222"/>
        <end position="320"/>
    </location>
</feature>
<dbReference type="PANTHER" id="PTHR43130:SF11">
    <property type="entry name" value="TRANSCRIPTIONAL REGULATORY PROTEIN"/>
    <property type="match status" value="1"/>
</dbReference>
<evidence type="ECO:0000256" key="1">
    <source>
        <dbReference type="ARBA" id="ARBA00023015"/>
    </source>
</evidence>
<evidence type="ECO:0000313" key="6">
    <source>
        <dbReference type="Proteomes" id="UP000009080"/>
    </source>
</evidence>
<protein>
    <submittedName>
        <fullName evidence="5">Transcriptional regulator, AraC family</fullName>
    </submittedName>
</protein>
<dbReference type="InterPro" id="IPR029062">
    <property type="entry name" value="Class_I_gatase-like"/>
</dbReference>
<gene>
    <name evidence="5" type="ordered locus">TERTU_1617</name>
</gene>
<dbReference type="Pfam" id="PF12833">
    <property type="entry name" value="HTH_18"/>
    <property type="match status" value="1"/>
</dbReference>
<name>C5BTI4_TERTT</name>
<keyword evidence="3" id="KW-0804">Transcription</keyword>
<reference evidence="5 6" key="1">
    <citation type="journal article" date="2009" name="PLoS ONE">
        <title>The complete genome of Teredinibacter turnerae T7901: an intracellular endosymbiont of marine wood-boring bivalves (shipworms).</title>
        <authorList>
            <person name="Yang J.C."/>
            <person name="Madupu R."/>
            <person name="Durkin A.S."/>
            <person name="Ekborg N.A."/>
            <person name="Pedamallu C.S."/>
            <person name="Hostetler J.B."/>
            <person name="Radune D."/>
            <person name="Toms B.S."/>
            <person name="Henrissat B."/>
            <person name="Coutinho P.M."/>
            <person name="Schwarz S."/>
            <person name="Field L."/>
            <person name="Trindade-Silva A.E."/>
            <person name="Soares C.A.G."/>
            <person name="Elshahawi S."/>
            <person name="Hanora A."/>
            <person name="Schmidt E.W."/>
            <person name="Haygood M.G."/>
            <person name="Posfai J."/>
            <person name="Benner J."/>
            <person name="Madinger C."/>
            <person name="Nove J."/>
            <person name="Anton B."/>
            <person name="Chaudhary K."/>
            <person name="Foster J."/>
            <person name="Holman A."/>
            <person name="Kumar S."/>
            <person name="Lessard P.A."/>
            <person name="Luyten Y.A."/>
            <person name="Slatko B."/>
            <person name="Wood N."/>
            <person name="Wu B."/>
            <person name="Teplitski M."/>
            <person name="Mougous J.D."/>
            <person name="Ward N."/>
            <person name="Eisen J.A."/>
            <person name="Badger J.H."/>
            <person name="Distel D.L."/>
        </authorList>
    </citation>
    <scope>NUCLEOTIDE SEQUENCE [LARGE SCALE GENOMIC DNA]</scope>
    <source>
        <strain evidence="6">ATCC 39867 / T7901</strain>
    </source>
</reference>
<dbReference type="InterPro" id="IPR052158">
    <property type="entry name" value="INH-QAR"/>
</dbReference>
<dbReference type="InterPro" id="IPR020449">
    <property type="entry name" value="Tscrpt_reg_AraC-type_HTH"/>
</dbReference>
<dbReference type="InterPro" id="IPR018060">
    <property type="entry name" value="HTH_AraC"/>
</dbReference>
<dbReference type="STRING" id="377629.TERTU_1617"/>
<dbReference type="AlphaFoldDB" id="C5BTI4"/>
<organism evidence="5 6">
    <name type="scientific">Teredinibacter turnerae (strain ATCC 39867 / T7901)</name>
    <dbReference type="NCBI Taxonomy" id="377629"/>
    <lineage>
        <taxon>Bacteria</taxon>
        <taxon>Pseudomonadati</taxon>
        <taxon>Pseudomonadota</taxon>
        <taxon>Gammaproteobacteria</taxon>
        <taxon>Cellvibrionales</taxon>
        <taxon>Cellvibrionaceae</taxon>
        <taxon>Teredinibacter</taxon>
    </lineage>
</organism>
<dbReference type="GO" id="GO:0043565">
    <property type="term" value="F:sequence-specific DNA binding"/>
    <property type="evidence" value="ECO:0007669"/>
    <property type="project" value="InterPro"/>
</dbReference>
<keyword evidence="2" id="KW-0238">DNA-binding</keyword>
<dbReference type="PROSITE" id="PS01124">
    <property type="entry name" value="HTH_ARAC_FAMILY_2"/>
    <property type="match status" value="1"/>
</dbReference>
<dbReference type="CDD" id="cd03138">
    <property type="entry name" value="GATase1_AraC_2"/>
    <property type="match status" value="1"/>
</dbReference>
<evidence type="ECO:0000256" key="3">
    <source>
        <dbReference type="ARBA" id="ARBA00023163"/>
    </source>
</evidence>
<dbReference type="eggNOG" id="COG4977">
    <property type="taxonomic scope" value="Bacteria"/>
</dbReference>
<evidence type="ECO:0000259" key="4">
    <source>
        <dbReference type="PROSITE" id="PS01124"/>
    </source>
</evidence>
<dbReference type="SUPFAM" id="SSF46689">
    <property type="entry name" value="Homeodomain-like"/>
    <property type="match status" value="2"/>
</dbReference>
<dbReference type="EMBL" id="CP001614">
    <property type="protein sequence ID" value="ACR13307.1"/>
    <property type="molecule type" value="Genomic_DNA"/>
</dbReference>
<dbReference type="PRINTS" id="PR00032">
    <property type="entry name" value="HTHARAC"/>
</dbReference>
<proteinExistence type="predicted"/>
<keyword evidence="6" id="KW-1185">Reference proteome</keyword>
<keyword evidence="1" id="KW-0805">Transcription regulation</keyword>
<dbReference type="GO" id="GO:0003700">
    <property type="term" value="F:DNA-binding transcription factor activity"/>
    <property type="evidence" value="ECO:0007669"/>
    <property type="project" value="InterPro"/>
</dbReference>
<dbReference type="InterPro" id="IPR009057">
    <property type="entry name" value="Homeodomain-like_sf"/>
</dbReference>
<dbReference type="HOGENOM" id="CLU_000445_59_0_6"/>
<dbReference type="Pfam" id="PF01965">
    <property type="entry name" value="DJ-1_PfpI"/>
    <property type="match status" value="1"/>
</dbReference>
<evidence type="ECO:0000313" key="5">
    <source>
        <dbReference type="EMBL" id="ACR13307.1"/>
    </source>
</evidence>
<dbReference type="Gene3D" id="1.10.10.60">
    <property type="entry name" value="Homeodomain-like"/>
    <property type="match status" value="2"/>
</dbReference>
<accession>C5BTI4</accession>
<dbReference type="RefSeq" id="WP_015819420.1">
    <property type="nucleotide sequence ID" value="NC_012997.1"/>
</dbReference>
<dbReference type="KEGG" id="ttu:TERTU_1617"/>
<dbReference type="InterPro" id="IPR002818">
    <property type="entry name" value="DJ-1/PfpI"/>
</dbReference>
<dbReference type="PANTHER" id="PTHR43130">
    <property type="entry name" value="ARAC-FAMILY TRANSCRIPTIONAL REGULATOR"/>
    <property type="match status" value="1"/>
</dbReference>
<dbReference type="Gene3D" id="3.40.50.880">
    <property type="match status" value="1"/>
</dbReference>
<dbReference type="OrthoDB" id="9803764at2"/>